<proteinExistence type="predicted"/>
<dbReference type="Pfam" id="PF00005">
    <property type="entry name" value="ABC_tran"/>
    <property type="match status" value="1"/>
</dbReference>
<dbReference type="Gene3D" id="3.40.50.300">
    <property type="entry name" value="P-loop containing nucleotide triphosphate hydrolases"/>
    <property type="match status" value="1"/>
</dbReference>
<dbReference type="InterPro" id="IPR017871">
    <property type="entry name" value="ABC_transporter-like_CS"/>
</dbReference>
<evidence type="ECO:0000313" key="5">
    <source>
        <dbReference type="EMBL" id="MDN6900190.1"/>
    </source>
</evidence>
<organism evidence="5 6">
    <name type="scientific">Oenococcus sicerae</name>
    <dbReference type="NCBI Taxonomy" id="2203724"/>
    <lineage>
        <taxon>Bacteria</taxon>
        <taxon>Bacillati</taxon>
        <taxon>Bacillota</taxon>
        <taxon>Bacilli</taxon>
        <taxon>Lactobacillales</taxon>
        <taxon>Lactobacillaceae</taxon>
        <taxon>Oenococcus</taxon>
    </lineage>
</organism>
<dbReference type="SMART" id="SM00382">
    <property type="entry name" value="AAA"/>
    <property type="match status" value="1"/>
</dbReference>
<evidence type="ECO:0000256" key="1">
    <source>
        <dbReference type="ARBA" id="ARBA00022448"/>
    </source>
</evidence>
<dbReference type="InterPro" id="IPR003439">
    <property type="entry name" value="ABC_transporter-like_ATP-bd"/>
</dbReference>
<dbReference type="PROSITE" id="PS00211">
    <property type="entry name" value="ABC_TRANSPORTER_1"/>
    <property type="match status" value="1"/>
</dbReference>
<dbReference type="RefSeq" id="WP_301711091.1">
    <property type="nucleotide sequence ID" value="NZ_SDWY01000002.1"/>
</dbReference>
<dbReference type="SUPFAM" id="SSF52540">
    <property type="entry name" value="P-loop containing nucleoside triphosphate hydrolases"/>
    <property type="match status" value="1"/>
</dbReference>
<sequence>MLKVTNLSKCYGKIPVLDKLNITFPDSGVTVIVGANGSGKTSFLNIVAGLLDSDGGELSIDNIESGTETFKKMIFYIPSDFYLPEFMTGEEYGDFVLSRYINGNGKEFRMLLKILGIWEDRQVLIAGYSFGMKKKLQIAVGIASGAKYLLADEALSGLDFETVLLVEEIFSAISCRRQIVVVSHDTNTLLRFPTSIWIMKKGIMSRFHGGARELTESLTHEEGIHAKIAQIREHFNYS</sequence>
<dbReference type="PANTHER" id="PTHR42939:SF1">
    <property type="entry name" value="ABC TRANSPORTER ATP-BINDING PROTEIN ALBC-RELATED"/>
    <property type="match status" value="1"/>
</dbReference>
<dbReference type="GO" id="GO:0005524">
    <property type="term" value="F:ATP binding"/>
    <property type="evidence" value="ECO:0007669"/>
    <property type="project" value="UniProtKB-KW"/>
</dbReference>
<dbReference type="PROSITE" id="PS50893">
    <property type="entry name" value="ABC_TRANSPORTER_2"/>
    <property type="match status" value="1"/>
</dbReference>
<keyword evidence="1" id="KW-0813">Transport</keyword>
<gene>
    <name evidence="5" type="ORF">EVC35_04115</name>
</gene>
<dbReference type="InterPro" id="IPR027417">
    <property type="entry name" value="P-loop_NTPase"/>
</dbReference>
<accession>A0AAJ1R9W9</accession>
<evidence type="ECO:0000256" key="3">
    <source>
        <dbReference type="ARBA" id="ARBA00022840"/>
    </source>
</evidence>
<keyword evidence="3 5" id="KW-0067">ATP-binding</keyword>
<comment type="caution">
    <text evidence="5">The sequence shown here is derived from an EMBL/GenBank/DDBJ whole genome shotgun (WGS) entry which is preliminary data.</text>
</comment>
<dbReference type="AlphaFoldDB" id="A0AAJ1R9W9"/>
<dbReference type="GO" id="GO:0016887">
    <property type="term" value="F:ATP hydrolysis activity"/>
    <property type="evidence" value="ECO:0007669"/>
    <property type="project" value="InterPro"/>
</dbReference>
<name>A0AAJ1R9W9_9LACO</name>
<dbReference type="PANTHER" id="PTHR42939">
    <property type="entry name" value="ABC TRANSPORTER ATP-BINDING PROTEIN ALBC-RELATED"/>
    <property type="match status" value="1"/>
</dbReference>
<evidence type="ECO:0000313" key="6">
    <source>
        <dbReference type="Proteomes" id="UP001167919"/>
    </source>
</evidence>
<evidence type="ECO:0000259" key="4">
    <source>
        <dbReference type="PROSITE" id="PS50893"/>
    </source>
</evidence>
<reference evidence="5" key="1">
    <citation type="submission" date="2019-01" db="EMBL/GenBank/DDBJ databases">
        <title>Oenococcus sicerae UCMA17102.</title>
        <authorList>
            <person name="Cousin F.J."/>
            <person name="Le Guellec R."/>
            <person name="Cretenet M."/>
        </authorList>
    </citation>
    <scope>NUCLEOTIDE SEQUENCE</scope>
    <source>
        <strain evidence="5">UCMA17102</strain>
    </source>
</reference>
<dbReference type="EMBL" id="SDWY01000002">
    <property type="protein sequence ID" value="MDN6900190.1"/>
    <property type="molecule type" value="Genomic_DNA"/>
</dbReference>
<dbReference type="InterPro" id="IPR003593">
    <property type="entry name" value="AAA+_ATPase"/>
</dbReference>
<dbReference type="Proteomes" id="UP001167919">
    <property type="component" value="Unassembled WGS sequence"/>
</dbReference>
<protein>
    <submittedName>
        <fullName evidence="5">ABC transporter ATP-binding protein</fullName>
    </submittedName>
</protein>
<dbReference type="InterPro" id="IPR051782">
    <property type="entry name" value="ABC_Transporter_VariousFunc"/>
</dbReference>
<keyword evidence="2" id="KW-0547">Nucleotide-binding</keyword>
<feature type="domain" description="ABC transporter" evidence="4">
    <location>
        <begin position="2"/>
        <end position="226"/>
    </location>
</feature>
<evidence type="ECO:0000256" key="2">
    <source>
        <dbReference type="ARBA" id="ARBA00022741"/>
    </source>
</evidence>